<dbReference type="Gene3D" id="1.10.10.10">
    <property type="entry name" value="Winged helix-like DNA-binding domain superfamily/Winged helix DNA-binding domain"/>
    <property type="match status" value="1"/>
</dbReference>
<evidence type="ECO:0000313" key="6">
    <source>
        <dbReference type="EMBL" id="NMQ04383.1"/>
    </source>
</evidence>
<protein>
    <submittedName>
        <fullName evidence="6">Crp/Fnr family transcriptional regulator</fullName>
    </submittedName>
</protein>
<evidence type="ECO:0000256" key="2">
    <source>
        <dbReference type="ARBA" id="ARBA00023125"/>
    </source>
</evidence>
<dbReference type="SUPFAM" id="SSF46785">
    <property type="entry name" value="Winged helix' DNA-binding domain"/>
    <property type="match status" value="1"/>
</dbReference>
<dbReference type="InterPro" id="IPR036388">
    <property type="entry name" value="WH-like_DNA-bd_sf"/>
</dbReference>
<evidence type="ECO:0000256" key="3">
    <source>
        <dbReference type="ARBA" id="ARBA00023163"/>
    </source>
</evidence>
<dbReference type="InterPro" id="IPR036390">
    <property type="entry name" value="WH_DNA-bd_sf"/>
</dbReference>
<dbReference type="EMBL" id="SPMX01000007">
    <property type="protein sequence ID" value="NMQ04383.1"/>
    <property type="molecule type" value="Genomic_DNA"/>
</dbReference>
<dbReference type="Pfam" id="PF00027">
    <property type="entry name" value="cNMP_binding"/>
    <property type="match status" value="1"/>
</dbReference>
<organism evidence="6 7">
    <name type="scientific">Candidatus Accumulibacter contiguus</name>
    <dbReference type="NCBI Taxonomy" id="2954381"/>
    <lineage>
        <taxon>Bacteria</taxon>
        <taxon>Pseudomonadati</taxon>
        <taxon>Pseudomonadota</taxon>
        <taxon>Betaproteobacteria</taxon>
        <taxon>Candidatus Accumulibacter</taxon>
    </lineage>
</organism>
<dbReference type="InterPro" id="IPR014710">
    <property type="entry name" value="RmlC-like_jellyroll"/>
</dbReference>
<accession>A0ABX1T7J8</accession>
<dbReference type="SUPFAM" id="SSF51206">
    <property type="entry name" value="cAMP-binding domain-like"/>
    <property type="match status" value="1"/>
</dbReference>
<reference evidence="6" key="1">
    <citation type="submission" date="2019-03" db="EMBL/GenBank/DDBJ databases">
        <title>Metabolic reconstructions from genomes of highly enriched 'Candidatus Accumulibacter' and 'Candidatus Competibacter' bioreactor populations.</title>
        <authorList>
            <person name="Annavajhala M.K."/>
            <person name="Welles L."/>
            <person name="Abbas B."/>
            <person name="Sorokin D."/>
            <person name="Park H."/>
            <person name="Van Loosdrecht M."/>
            <person name="Chandran K."/>
        </authorList>
    </citation>
    <scope>NUCLEOTIDE SEQUENCE</scope>
    <source>
        <strain evidence="6">SBR_L</strain>
    </source>
</reference>
<keyword evidence="3" id="KW-0804">Transcription</keyword>
<evidence type="ECO:0000256" key="1">
    <source>
        <dbReference type="ARBA" id="ARBA00023015"/>
    </source>
</evidence>
<dbReference type="InterPro" id="IPR012318">
    <property type="entry name" value="HTH_CRP"/>
</dbReference>
<evidence type="ECO:0000259" key="5">
    <source>
        <dbReference type="Pfam" id="PF13545"/>
    </source>
</evidence>
<sequence>MLDAQKVPRCAAARQIQGKHWLLRFDRGQRIHARDTKGAAWRIVSGSVRLDREEPNGEQSFANLAIRGDVIGAETLLFGKYSFTATALTACVLESWPEGRASPVGDSLLRTLAKAERRAAEVIALRCGQAADRVRRLVMMLAHPAAEHPTNTAVELQVVLPSRQDMADITALKLETVSRMVSQLRHAGVLDPLRHDGKRPSQRNFAIRHALGETH</sequence>
<dbReference type="InterPro" id="IPR000595">
    <property type="entry name" value="cNMP-bd_dom"/>
</dbReference>
<dbReference type="RefSeq" id="WP_169069362.1">
    <property type="nucleotide sequence ID" value="NZ_JAZKUC010000001.1"/>
</dbReference>
<proteinExistence type="predicted"/>
<dbReference type="InterPro" id="IPR018490">
    <property type="entry name" value="cNMP-bd_dom_sf"/>
</dbReference>
<name>A0ABX1T7J8_9PROT</name>
<dbReference type="Pfam" id="PF13545">
    <property type="entry name" value="HTH_Crp_2"/>
    <property type="match status" value="1"/>
</dbReference>
<keyword evidence="2" id="KW-0238">DNA-binding</keyword>
<feature type="domain" description="HTH crp-type" evidence="5">
    <location>
        <begin position="136"/>
        <end position="191"/>
    </location>
</feature>
<dbReference type="Gene3D" id="2.60.120.10">
    <property type="entry name" value="Jelly Rolls"/>
    <property type="match status" value="1"/>
</dbReference>
<comment type="caution">
    <text evidence="6">The sequence shown here is derived from an EMBL/GenBank/DDBJ whole genome shotgun (WGS) entry which is preliminary data.</text>
</comment>
<gene>
    <name evidence="6" type="ORF">E4Q08_03435</name>
</gene>
<keyword evidence="7" id="KW-1185">Reference proteome</keyword>
<evidence type="ECO:0000259" key="4">
    <source>
        <dbReference type="Pfam" id="PF00027"/>
    </source>
</evidence>
<feature type="domain" description="Cyclic nucleotide-binding" evidence="4">
    <location>
        <begin position="24"/>
        <end position="96"/>
    </location>
</feature>
<dbReference type="Proteomes" id="UP000886469">
    <property type="component" value="Unassembled WGS sequence"/>
</dbReference>
<evidence type="ECO:0000313" key="7">
    <source>
        <dbReference type="Proteomes" id="UP000886469"/>
    </source>
</evidence>
<keyword evidence="1" id="KW-0805">Transcription regulation</keyword>